<protein>
    <submittedName>
        <fullName evidence="2">F12P19.7, putative isoform 2</fullName>
    </submittedName>
</protein>
<evidence type="ECO:0000256" key="1">
    <source>
        <dbReference type="SAM" id="SignalP"/>
    </source>
</evidence>
<dbReference type="PANTHER" id="PTHR38360">
    <property type="entry name" value="OS03G0120000 PROTEIN"/>
    <property type="match status" value="1"/>
</dbReference>
<feature type="signal peptide" evidence="1">
    <location>
        <begin position="1"/>
        <end position="23"/>
    </location>
</feature>
<dbReference type="PANTHER" id="PTHR38360:SF1">
    <property type="entry name" value="F12P19.7"/>
    <property type="match status" value="1"/>
</dbReference>
<proteinExistence type="predicted"/>
<dbReference type="STRING" id="1194695.A0A5A7TMJ6"/>
<sequence>MNNALLVLFLFAVWFPAIDNVTAASTTAVKVGNVSKVEDAVNFRIYYGQSFKVIKNSIDGKSYLLIQNTSKMAGRTKYCTSRIKSYVIPLSNYSLDTDLFPGTLSFLQTILFIICLLGSLKGITSESVTSECVLKQYEKGEIQIINKTETQQLAQFAAHFVADVDQPQSCNFATFLPSSEDTPLQKAEWIKFLGAFANVEPRANQIYTAIKENYLCLKNIATTRKTFKPIVAWMGYYDGMWSFTKDAYKLKYIEDAGGENVDDSINKITYNVSNPDDLDAFHGILCTVEVIIDETFTSDPIAYNLSTFLQLINIQDQSCLSFLSTQSIWRFDKRFHSSNAFDWFDGAISQPQLVLADIIEVLFPTGNFTTTYFRNLAKEGVTNIGSEMCERDITTALEPTIVTCG</sequence>
<dbReference type="OrthoDB" id="409848at2759"/>
<gene>
    <name evidence="2" type="ORF">E6C27_scaffold46G00910</name>
</gene>
<evidence type="ECO:0000313" key="3">
    <source>
        <dbReference type="Proteomes" id="UP000321393"/>
    </source>
</evidence>
<reference evidence="2 3" key="1">
    <citation type="submission" date="2019-08" db="EMBL/GenBank/DDBJ databases">
        <title>Draft genome sequences of two oriental melons (Cucumis melo L. var makuwa).</title>
        <authorList>
            <person name="Kwon S.-Y."/>
        </authorList>
    </citation>
    <scope>NUCLEOTIDE SEQUENCE [LARGE SCALE GENOMIC DNA]</scope>
    <source>
        <strain evidence="3">cv. SW 3</strain>
        <tissue evidence="2">Leaf</tissue>
    </source>
</reference>
<keyword evidence="1" id="KW-0732">Signal</keyword>
<feature type="chain" id="PRO_5023024476" evidence="1">
    <location>
        <begin position="24"/>
        <end position="405"/>
    </location>
</feature>
<dbReference type="Proteomes" id="UP000321393">
    <property type="component" value="Unassembled WGS sequence"/>
</dbReference>
<dbReference type="AlphaFoldDB" id="A0A5A7TMJ6"/>
<comment type="caution">
    <text evidence="2">The sequence shown here is derived from an EMBL/GenBank/DDBJ whole genome shotgun (WGS) entry which is preliminary data.</text>
</comment>
<dbReference type="SUPFAM" id="SSF53807">
    <property type="entry name" value="Helical backbone' metal receptor"/>
    <property type="match status" value="1"/>
</dbReference>
<dbReference type="EMBL" id="SSTE01014815">
    <property type="protein sequence ID" value="KAA0044364.1"/>
    <property type="molecule type" value="Genomic_DNA"/>
</dbReference>
<organism evidence="2 3">
    <name type="scientific">Cucumis melo var. makuwa</name>
    <name type="common">Oriental melon</name>
    <dbReference type="NCBI Taxonomy" id="1194695"/>
    <lineage>
        <taxon>Eukaryota</taxon>
        <taxon>Viridiplantae</taxon>
        <taxon>Streptophyta</taxon>
        <taxon>Embryophyta</taxon>
        <taxon>Tracheophyta</taxon>
        <taxon>Spermatophyta</taxon>
        <taxon>Magnoliopsida</taxon>
        <taxon>eudicotyledons</taxon>
        <taxon>Gunneridae</taxon>
        <taxon>Pentapetalae</taxon>
        <taxon>rosids</taxon>
        <taxon>fabids</taxon>
        <taxon>Cucurbitales</taxon>
        <taxon>Cucurbitaceae</taxon>
        <taxon>Benincaseae</taxon>
        <taxon>Cucumis</taxon>
    </lineage>
</organism>
<evidence type="ECO:0000313" key="2">
    <source>
        <dbReference type="EMBL" id="KAA0044364.1"/>
    </source>
</evidence>
<accession>A0A5A7TMJ6</accession>
<name>A0A5A7TMJ6_CUCMM</name>